<sequence>MSVNKVILIGYVGNNPETHYFDKENCVSRFPFATNESHLNKSNEKVTQTEWHRIACWGKQAILADKHIKKGMHLYIEGKLKSRTIEKKDTPPMRITEIIAYQIQILDKKESD</sequence>
<organism evidence="1 2">
    <name type="scientific">Halosquirtibacter laminarini</name>
    <dbReference type="NCBI Taxonomy" id="3374600"/>
    <lineage>
        <taxon>Bacteria</taxon>
        <taxon>Pseudomonadati</taxon>
        <taxon>Bacteroidota</taxon>
        <taxon>Bacteroidia</taxon>
        <taxon>Marinilabiliales</taxon>
        <taxon>Prolixibacteraceae</taxon>
        <taxon>Halosquirtibacter</taxon>
    </lineage>
</organism>
<evidence type="ECO:0000313" key="2">
    <source>
        <dbReference type="Proteomes" id="UP000826212"/>
    </source>
</evidence>
<proteinExistence type="predicted"/>
<protein>
    <submittedName>
        <fullName evidence="1">Single-stranded DNA-binding protein</fullName>
    </submittedName>
</protein>
<keyword evidence="1" id="KW-0238">DNA-binding</keyword>
<keyword evidence="2" id="KW-1185">Reference proteome</keyword>
<dbReference type="EMBL" id="CP081303">
    <property type="protein sequence ID" value="QZE14706.1"/>
    <property type="molecule type" value="Genomic_DNA"/>
</dbReference>
<dbReference type="Proteomes" id="UP000826212">
    <property type="component" value="Chromosome"/>
</dbReference>
<reference evidence="1" key="1">
    <citation type="submission" date="2021-08" db="EMBL/GenBank/DDBJ databases">
        <title>Novel anaerobic bacterium isolated from sea squirt in East Sea, Republic of Korea.</title>
        <authorList>
            <person name="Nguyen T.H."/>
            <person name="Li Z."/>
            <person name="Lee Y.-J."/>
            <person name="Ko J."/>
            <person name="Kim S.-G."/>
        </authorList>
    </citation>
    <scope>NUCLEOTIDE SEQUENCE</scope>
    <source>
        <strain evidence="1">KCTC 25031</strain>
    </source>
</reference>
<gene>
    <name evidence="1" type="primary">ssb</name>
    <name evidence="1" type="ORF">K4L44_02265</name>
</gene>
<evidence type="ECO:0000313" key="1">
    <source>
        <dbReference type="EMBL" id="QZE14706.1"/>
    </source>
</evidence>
<name>A0AC61NGH9_9BACT</name>
<accession>A0AC61NGH9</accession>